<feature type="chain" id="PRO_5039528306" description="Secreted protein" evidence="1">
    <location>
        <begin position="29"/>
        <end position="148"/>
    </location>
</feature>
<evidence type="ECO:0008006" key="4">
    <source>
        <dbReference type="Google" id="ProtNLM"/>
    </source>
</evidence>
<dbReference type="OrthoDB" id="5149662at2"/>
<dbReference type="Proteomes" id="UP000077381">
    <property type="component" value="Unassembled WGS sequence"/>
</dbReference>
<evidence type="ECO:0000313" key="2">
    <source>
        <dbReference type="EMBL" id="OAH12289.1"/>
    </source>
</evidence>
<dbReference type="AlphaFoldDB" id="A0A177HNV0"/>
<reference evidence="2 3" key="1">
    <citation type="submission" date="2015-12" db="EMBL/GenBank/DDBJ databases">
        <title>Genome sequence of Streptomyces sp. G25.</title>
        <authorList>
            <person name="Poehlein A."/>
            <person name="Roettig A."/>
            <person name="Hiessl S."/>
            <person name="Hauschild P."/>
            <person name="Schauer J."/>
            <person name="Madkour M.H."/>
            <person name="Al-Ansari A.M."/>
            <person name="Almakishah N.H."/>
            <person name="Steinbuechel A."/>
            <person name="Daniel R."/>
        </authorList>
    </citation>
    <scope>NUCLEOTIDE SEQUENCE [LARGE SCALE GENOMIC DNA]</scope>
    <source>
        <strain evidence="3">G25(2015)</strain>
    </source>
</reference>
<comment type="caution">
    <text evidence="2">The sequence shown here is derived from an EMBL/GenBank/DDBJ whole genome shotgun (WGS) entry which is preliminary data.</text>
</comment>
<organism evidence="2 3">
    <name type="scientific">Streptomyces jeddahensis</name>
    <dbReference type="NCBI Taxonomy" id="1716141"/>
    <lineage>
        <taxon>Bacteria</taxon>
        <taxon>Bacillati</taxon>
        <taxon>Actinomycetota</taxon>
        <taxon>Actinomycetes</taxon>
        <taxon>Kitasatosporales</taxon>
        <taxon>Streptomycetaceae</taxon>
        <taxon>Streptomyces</taxon>
    </lineage>
</organism>
<dbReference type="PATRIC" id="fig|1716141.3.peg.4547"/>
<evidence type="ECO:0000256" key="1">
    <source>
        <dbReference type="SAM" id="SignalP"/>
    </source>
</evidence>
<protein>
    <recommendedName>
        <fullName evidence="4">Secreted protein</fullName>
    </recommendedName>
</protein>
<name>A0A177HNV0_9ACTN</name>
<dbReference type="RefSeq" id="WP_067280379.1">
    <property type="nucleotide sequence ID" value="NZ_LOHS01000092.1"/>
</dbReference>
<dbReference type="EMBL" id="LOHS01000092">
    <property type="protein sequence ID" value="OAH12289.1"/>
    <property type="molecule type" value="Genomic_DNA"/>
</dbReference>
<sequence length="148" mass="16489">MQTHKRRTAATLCAAAALAAVVPASASAGASSPPPEPDPVLVDCFFDPQVRPEDFILACGDGNNRLVDLRWSAWGPAFAEARGVDLVNDCQPYCAAGKFHAYPVTVRLDRPQPWERDPQQDRYTRMRLVYTDDRPAQAQKEETFKLWD</sequence>
<accession>A0A177HNV0</accession>
<gene>
    <name evidence="2" type="ORF">STSP_43220</name>
</gene>
<keyword evidence="1" id="KW-0732">Signal</keyword>
<evidence type="ECO:0000313" key="3">
    <source>
        <dbReference type="Proteomes" id="UP000077381"/>
    </source>
</evidence>
<feature type="signal peptide" evidence="1">
    <location>
        <begin position="1"/>
        <end position="28"/>
    </location>
</feature>
<keyword evidence="3" id="KW-1185">Reference proteome</keyword>
<proteinExistence type="predicted"/>
<dbReference type="STRING" id="1716141.STSP_43220"/>